<reference evidence="2" key="1">
    <citation type="journal article" date="2014" name="Int. J. Syst. Evol. Microbiol.">
        <title>Complete genome sequence of Corynebacterium casei LMG S-19264T (=DSM 44701T), isolated from a smear-ripened cheese.</title>
        <authorList>
            <consortium name="US DOE Joint Genome Institute (JGI-PGF)"/>
            <person name="Walter F."/>
            <person name="Albersmeier A."/>
            <person name="Kalinowski J."/>
            <person name="Ruckert C."/>
        </authorList>
    </citation>
    <scope>NUCLEOTIDE SEQUENCE</scope>
    <source>
        <strain evidence="2">CGMCC 1.15493</strain>
    </source>
</reference>
<keyword evidence="3" id="KW-1185">Reference proteome</keyword>
<keyword evidence="1" id="KW-0812">Transmembrane</keyword>
<gene>
    <name evidence="2" type="ORF">GCM10011335_29040</name>
</gene>
<dbReference type="EMBL" id="BMJJ01000006">
    <property type="protein sequence ID" value="GGD24303.1"/>
    <property type="molecule type" value="Genomic_DNA"/>
</dbReference>
<feature type="transmembrane region" description="Helical" evidence="1">
    <location>
        <begin position="30"/>
        <end position="59"/>
    </location>
</feature>
<sequence length="68" mass="7738">MDEPTPPRRRWFRSLAQMPEPEWQALTHRLMFLAGLGAGFIALAIFLGMIAVGAFLQIWQIWTVLPTA</sequence>
<comment type="caution">
    <text evidence="2">The sequence shown here is derived from an EMBL/GenBank/DDBJ whole genome shotgun (WGS) entry which is preliminary data.</text>
</comment>
<protein>
    <submittedName>
        <fullName evidence="2">Uncharacterized protein</fullName>
    </submittedName>
</protein>
<reference evidence="2" key="2">
    <citation type="submission" date="2020-09" db="EMBL/GenBank/DDBJ databases">
        <authorList>
            <person name="Sun Q."/>
            <person name="Zhou Y."/>
        </authorList>
    </citation>
    <scope>NUCLEOTIDE SEQUENCE</scope>
    <source>
        <strain evidence="2">CGMCC 1.15493</strain>
    </source>
</reference>
<keyword evidence="1" id="KW-1133">Transmembrane helix</keyword>
<dbReference type="Proteomes" id="UP000613160">
    <property type="component" value="Unassembled WGS sequence"/>
</dbReference>
<evidence type="ECO:0000313" key="2">
    <source>
        <dbReference type="EMBL" id="GGD24303.1"/>
    </source>
</evidence>
<accession>A0A916XZW8</accession>
<dbReference type="AlphaFoldDB" id="A0A916XZW8"/>
<evidence type="ECO:0000313" key="3">
    <source>
        <dbReference type="Proteomes" id="UP000613160"/>
    </source>
</evidence>
<organism evidence="2 3">
    <name type="scientific">Aureimonas glaciei</name>
    <dbReference type="NCBI Taxonomy" id="1776957"/>
    <lineage>
        <taxon>Bacteria</taxon>
        <taxon>Pseudomonadati</taxon>
        <taxon>Pseudomonadota</taxon>
        <taxon>Alphaproteobacteria</taxon>
        <taxon>Hyphomicrobiales</taxon>
        <taxon>Aurantimonadaceae</taxon>
        <taxon>Aureimonas</taxon>
    </lineage>
</organism>
<proteinExistence type="predicted"/>
<keyword evidence="1" id="KW-0472">Membrane</keyword>
<name>A0A916XZW8_9HYPH</name>
<evidence type="ECO:0000256" key="1">
    <source>
        <dbReference type="SAM" id="Phobius"/>
    </source>
</evidence>